<keyword evidence="3" id="KW-0808">Transferase</keyword>
<dbReference type="EMBL" id="QDKM01000004">
    <property type="protein sequence ID" value="PVH28727.1"/>
    <property type="molecule type" value="Genomic_DNA"/>
</dbReference>
<protein>
    <submittedName>
        <fullName evidence="3">Aryl-sulfate sulfotransferase</fullName>
    </submittedName>
</protein>
<gene>
    <name evidence="3" type="ORF">DDE20_11135</name>
</gene>
<evidence type="ECO:0000259" key="2">
    <source>
        <dbReference type="Pfam" id="PF13467"/>
    </source>
</evidence>
<sequence length="91" mass="9699">MRPEKHSLTLKGHRTSVSLEPEFWAAFLELAARRGLGINALAAEIDIARGDQGLASAIRVAVLNDLLEQASNDEPPAPAPPAHLSKNIPQG</sequence>
<dbReference type="InterPro" id="IPR027373">
    <property type="entry name" value="RHH_dom"/>
</dbReference>
<accession>A0A2T8HTH7</accession>
<evidence type="ECO:0000256" key="1">
    <source>
        <dbReference type="SAM" id="MobiDB-lite"/>
    </source>
</evidence>
<dbReference type="GO" id="GO:0016740">
    <property type="term" value="F:transferase activity"/>
    <property type="evidence" value="ECO:0007669"/>
    <property type="project" value="UniProtKB-KW"/>
</dbReference>
<evidence type="ECO:0000313" key="3">
    <source>
        <dbReference type="EMBL" id="PVH28727.1"/>
    </source>
</evidence>
<feature type="domain" description="Ribbon-helix-helix" evidence="2">
    <location>
        <begin position="3"/>
        <end position="65"/>
    </location>
</feature>
<dbReference type="Pfam" id="PF13467">
    <property type="entry name" value="RHH_4"/>
    <property type="match status" value="1"/>
</dbReference>
<dbReference type="AlphaFoldDB" id="A0A2T8HTH7"/>
<reference evidence="3 4" key="1">
    <citation type="submission" date="2018-04" db="EMBL/GenBank/DDBJ databases">
        <title>Pararhodobacter oceanense sp. nov., isolated from marine intertidal sediment.</title>
        <authorList>
            <person name="Wang X.-L."/>
            <person name="Du Z.-J."/>
        </authorList>
    </citation>
    <scope>NUCLEOTIDE SEQUENCE [LARGE SCALE GENOMIC DNA]</scope>
    <source>
        <strain evidence="3 4">AM505</strain>
    </source>
</reference>
<comment type="caution">
    <text evidence="3">The sequence shown here is derived from an EMBL/GenBank/DDBJ whole genome shotgun (WGS) entry which is preliminary data.</text>
</comment>
<feature type="region of interest" description="Disordered" evidence="1">
    <location>
        <begin position="69"/>
        <end position="91"/>
    </location>
</feature>
<dbReference type="InterPro" id="IPR038268">
    <property type="entry name" value="RHH_sf"/>
</dbReference>
<proteinExistence type="predicted"/>
<dbReference type="Gene3D" id="1.10.3990.20">
    <property type="entry name" value="protein bp1543"/>
    <property type="match status" value="1"/>
</dbReference>
<dbReference type="OrthoDB" id="7477016at2"/>
<keyword evidence="4" id="KW-1185">Reference proteome</keyword>
<evidence type="ECO:0000313" key="4">
    <source>
        <dbReference type="Proteomes" id="UP000245911"/>
    </source>
</evidence>
<organism evidence="3 4">
    <name type="scientific">Pararhodobacter oceanensis</name>
    <dbReference type="NCBI Taxonomy" id="2172121"/>
    <lineage>
        <taxon>Bacteria</taxon>
        <taxon>Pseudomonadati</taxon>
        <taxon>Pseudomonadota</taxon>
        <taxon>Alphaproteobacteria</taxon>
        <taxon>Rhodobacterales</taxon>
        <taxon>Paracoccaceae</taxon>
        <taxon>Pararhodobacter</taxon>
    </lineage>
</organism>
<dbReference type="Proteomes" id="UP000245911">
    <property type="component" value="Unassembled WGS sequence"/>
</dbReference>
<dbReference type="RefSeq" id="WP_116558565.1">
    <property type="nucleotide sequence ID" value="NZ_QDKM01000004.1"/>
</dbReference>
<name>A0A2T8HTH7_9RHOB</name>